<reference evidence="6" key="1">
    <citation type="journal article" date="2019" name="Int. J. Syst. Evol. Microbiol.">
        <title>The Global Catalogue of Microorganisms (GCM) 10K type strain sequencing project: providing services to taxonomists for standard genome sequencing and annotation.</title>
        <authorList>
            <consortium name="The Broad Institute Genomics Platform"/>
            <consortium name="The Broad Institute Genome Sequencing Center for Infectious Disease"/>
            <person name="Wu L."/>
            <person name="Ma J."/>
        </authorList>
    </citation>
    <scope>NUCLEOTIDE SEQUENCE [LARGE SCALE GENOMIC DNA]</scope>
    <source>
        <strain evidence="6">CGMCC 1.15790</strain>
    </source>
</reference>
<dbReference type="NCBIfam" id="NF000355">
    <property type="entry name" value="ribo_prot_ABC_F"/>
    <property type="match status" value="1"/>
</dbReference>
<sequence length="534" mass="60923">MLLQANELTISVPTRTLLEVKSLEVYEGDRIGLIGKNGTGKSTLLHTLAGEVEPERGEIIRYSTVSLLPQLKKHTGHKSGGEVTQRYIQQAFSKQNGLLLADEPTTHLDQKHIEWIEQLFSQWQGAFIVVSHDRAFLDAVCTKIWEIADETIHQYVGNYEVYSVQKQQALETKRQAYENYQAKKQQLERAIMKKEQKASRATKKPKQLSRSEAKITGAKPYFAKKQKKLQQTAKALETRLEKLEKVEKPFEEKPLQMHIPFQEKLSGRNIIQVAHLDGKVGNKMLWDDANFFIRGGDKVAIIGENGAGKTTLLRKLLTDKEHVTISSACKIAYFKQDLTLLDEEASILDNVKETAIHDETLIRTVLARLHFYRDDVYKQVNVLSGGERVKVALAKLFLSNSNALILDEPTNFLDIEAMEALEKLLLEYEGTVLFVSHDRRFVEKIATKIIAMEEGELIFFDGTYEQFQQRNSEDKRNVEEQLLLIETKISDVLSRLSLEPSKDLEAEFQALLQQKRTLQKEVAGTKLQSSPKTW</sequence>
<dbReference type="InterPro" id="IPR027417">
    <property type="entry name" value="P-loop_NTPase"/>
</dbReference>
<dbReference type="InterPro" id="IPR003439">
    <property type="entry name" value="ABC_transporter-like_ATP-bd"/>
</dbReference>
<dbReference type="PROSITE" id="PS50893">
    <property type="entry name" value="ABC_TRANSPORTER_2"/>
    <property type="match status" value="2"/>
</dbReference>
<keyword evidence="2" id="KW-0067">ATP-binding</keyword>
<dbReference type="PANTHER" id="PTHR42855">
    <property type="entry name" value="ABC TRANSPORTER ATP-BINDING SUBUNIT"/>
    <property type="match status" value="1"/>
</dbReference>
<dbReference type="InterPro" id="IPR017871">
    <property type="entry name" value="ABC_transporter-like_CS"/>
</dbReference>
<dbReference type="NCBIfam" id="NF000170">
    <property type="entry name" value="ABCF_Vga_all"/>
    <property type="match status" value="1"/>
</dbReference>
<dbReference type="PROSITE" id="PS00211">
    <property type="entry name" value="ABC_TRANSPORTER_1"/>
    <property type="match status" value="1"/>
</dbReference>
<evidence type="ECO:0000256" key="2">
    <source>
        <dbReference type="ARBA" id="ARBA00022840"/>
    </source>
</evidence>
<dbReference type="EMBL" id="JBHSPF010000035">
    <property type="protein sequence ID" value="MFC5628814.1"/>
    <property type="molecule type" value="Genomic_DNA"/>
</dbReference>
<evidence type="ECO:0000313" key="5">
    <source>
        <dbReference type="EMBL" id="MFC5628814.1"/>
    </source>
</evidence>
<comment type="caution">
    <text evidence="5">The sequence shown here is derived from an EMBL/GenBank/DDBJ whole genome shotgun (WGS) entry which is preliminary data.</text>
</comment>
<proteinExistence type="predicted"/>
<dbReference type="PANTHER" id="PTHR42855:SF2">
    <property type="entry name" value="DRUG RESISTANCE ABC TRANSPORTER,ATP-BINDING PROTEIN"/>
    <property type="match status" value="1"/>
</dbReference>
<feature type="domain" description="ABC transporter" evidence="4">
    <location>
        <begin position="271"/>
        <end position="479"/>
    </location>
</feature>
<evidence type="ECO:0000259" key="4">
    <source>
        <dbReference type="PROSITE" id="PS50893"/>
    </source>
</evidence>
<gene>
    <name evidence="5" type="ORF">ACFPTR_07985</name>
</gene>
<evidence type="ECO:0000256" key="3">
    <source>
        <dbReference type="SAM" id="Coils"/>
    </source>
</evidence>
<dbReference type="SUPFAM" id="SSF52540">
    <property type="entry name" value="P-loop containing nucleoside triphosphate hydrolases"/>
    <property type="match status" value="2"/>
</dbReference>
<protein>
    <submittedName>
        <fullName evidence="5">Vga family ABC-F type ribosomal protection protein</fullName>
    </submittedName>
</protein>
<dbReference type="RefSeq" id="WP_270897706.1">
    <property type="nucleotide sequence ID" value="NZ_JBHSPF010000035.1"/>
</dbReference>
<evidence type="ECO:0000313" key="6">
    <source>
        <dbReference type="Proteomes" id="UP001596143"/>
    </source>
</evidence>
<keyword evidence="3" id="KW-0175">Coiled coil</keyword>
<dbReference type="InterPro" id="IPR051309">
    <property type="entry name" value="ABCF_ATPase"/>
</dbReference>
<keyword evidence="6" id="KW-1185">Reference proteome</keyword>
<dbReference type="CDD" id="cd03221">
    <property type="entry name" value="ABCF_EF-3"/>
    <property type="match status" value="2"/>
</dbReference>
<dbReference type="InterPro" id="IPR032781">
    <property type="entry name" value="ABC_tran_Xtn"/>
</dbReference>
<accession>A0ABW0U7S8</accession>
<dbReference type="InterPro" id="IPR003593">
    <property type="entry name" value="AAA+_ATPase"/>
</dbReference>
<dbReference type="Pfam" id="PF12848">
    <property type="entry name" value="ABC_tran_Xtn"/>
    <property type="match status" value="1"/>
</dbReference>
<dbReference type="Pfam" id="PF00005">
    <property type="entry name" value="ABC_tran"/>
    <property type="match status" value="2"/>
</dbReference>
<organism evidence="5 6">
    <name type="scientific">Aliibacillus thermotolerans</name>
    <dbReference type="NCBI Taxonomy" id="1834418"/>
    <lineage>
        <taxon>Bacteria</taxon>
        <taxon>Bacillati</taxon>
        <taxon>Bacillota</taxon>
        <taxon>Bacilli</taxon>
        <taxon>Bacillales</taxon>
        <taxon>Bacillaceae</taxon>
        <taxon>Aliibacillus</taxon>
    </lineage>
</organism>
<name>A0ABW0U7S8_9BACI</name>
<feature type="domain" description="ABC transporter" evidence="4">
    <location>
        <begin position="3"/>
        <end position="174"/>
    </location>
</feature>
<dbReference type="SMART" id="SM00382">
    <property type="entry name" value="AAA"/>
    <property type="match status" value="2"/>
</dbReference>
<keyword evidence="1" id="KW-0547">Nucleotide-binding</keyword>
<feature type="coiled-coil region" evidence="3">
    <location>
        <begin position="166"/>
        <end position="246"/>
    </location>
</feature>
<dbReference type="Gene3D" id="3.40.50.300">
    <property type="entry name" value="P-loop containing nucleotide triphosphate hydrolases"/>
    <property type="match status" value="3"/>
</dbReference>
<dbReference type="Proteomes" id="UP001596143">
    <property type="component" value="Unassembled WGS sequence"/>
</dbReference>
<evidence type="ECO:0000256" key="1">
    <source>
        <dbReference type="ARBA" id="ARBA00022741"/>
    </source>
</evidence>